<sequence>MKKWQFIHVFIGLFVIICCNNDDKQINNFEQEQNNKEYLTALKLIQGFSKEQNQDLSRNAANKLIITNIEKGSITCTDKQIISRSKENINSNVNIYTFTIKTNGQTGFAIATGDKRIAQVLVYVKNGAISDTTEIPAMAFMIRGIKTSLKRDLKEYYDGNDNLSRNDQNWTTVSTTEFVKTKWSTKSPYNNNYDLGNCSTTTNKKYRASTAAVAFAQAITANKKRPVNFPFEYCISEWKREPKIDEKYNLYVPQLTEFIKSLEPSSVKLQCSESSWSDIQALLTMSNYYGYIRDQSYTYDISANYAKIAKNAQAGYCTLFGGHKSVPFVSGSYYVWIVDGFKGKVNPDKTQAKMAQIHCVYCYEGKGDGWYSNPFGAVSGEQPGIADQFQFMYFNEI</sequence>
<accession>A0A413ISF7</accession>
<dbReference type="OrthoDB" id="2235251at2"/>
<comment type="caution">
    <text evidence="1">The sequence shown here is derived from an EMBL/GenBank/DDBJ whole genome shotgun (WGS) entry which is preliminary data.</text>
</comment>
<proteinExistence type="predicted"/>
<dbReference type="InterPro" id="IPR044934">
    <property type="entry name" value="Streptopain_sf"/>
</dbReference>
<dbReference type="EMBL" id="QSCR01000003">
    <property type="protein sequence ID" value="RGY20518.1"/>
    <property type="molecule type" value="Genomic_DNA"/>
</dbReference>
<dbReference type="Proteomes" id="UP000286063">
    <property type="component" value="Unassembled WGS sequence"/>
</dbReference>
<reference evidence="1 2" key="1">
    <citation type="submission" date="2018-08" db="EMBL/GenBank/DDBJ databases">
        <title>A genome reference for cultivated species of the human gut microbiota.</title>
        <authorList>
            <person name="Zou Y."/>
            <person name="Xue W."/>
            <person name="Luo G."/>
        </authorList>
    </citation>
    <scope>NUCLEOTIDE SEQUENCE [LARGE SCALE GENOMIC DNA]</scope>
    <source>
        <strain evidence="1 2">OF02-7</strain>
    </source>
</reference>
<evidence type="ECO:0000313" key="1">
    <source>
        <dbReference type="EMBL" id="RGY20518.1"/>
    </source>
</evidence>
<gene>
    <name evidence="1" type="ORF">DXA50_03710</name>
</gene>
<evidence type="ECO:0008006" key="3">
    <source>
        <dbReference type="Google" id="ProtNLM"/>
    </source>
</evidence>
<protein>
    <recommendedName>
        <fullName evidence="3">Spi protease inhibitor domain-containing protein</fullName>
    </recommendedName>
</protein>
<name>A0A413ISF7_9BACT</name>
<dbReference type="SUPFAM" id="SSF54001">
    <property type="entry name" value="Cysteine proteinases"/>
    <property type="match status" value="1"/>
</dbReference>
<evidence type="ECO:0000313" key="2">
    <source>
        <dbReference type="Proteomes" id="UP000286063"/>
    </source>
</evidence>
<organism evidence="1 2">
    <name type="scientific">Butyricimonas virosa</name>
    <dbReference type="NCBI Taxonomy" id="544645"/>
    <lineage>
        <taxon>Bacteria</taxon>
        <taxon>Pseudomonadati</taxon>
        <taxon>Bacteroidota</taxon>
        <taxon>Bacteroidia</taxon>
        <taxon>Bacteroidales</taxon>
        <taxon>Odoribacteraceae</taxon>
        <taxon>Butyricimonas</taxon>
    </lineage>
</organism>
<dbReference type="RefSeq" id="WP_117774730.1">
    <property type="nucleotide sequence ID" value="NZ_CAMFYF010000122.1"/>
</dbReference>
<dbReference type="InterPro" id="IPR038765">
    <property type="entry name" value="Papain-like_cys_pep_sf"/>
</dbReference>
<dbReference type="Gene3D" id="3.90.70.50">
    <property type="entry name" value="Peptidase C10, streptopain"/>
    <property type="match status" value="2"/>
</dbReference>
<dbReference type="AlphaFoldDB" id="A0A413ISF7"/>